<dbReference type="InterPro" id="IPR008949">
    <property type="entry name" value="Isoprenoid_synthase_dom_sf"/>
</dbReference>
<dbReference type="GO" id="GO:0010333">
    <property type="term" value="F:terpene synthase activity"/>
    <property type="evidence" value="ECO:0007669"/>
    <property type="project" value="InterPro"/>
</dbReference>
<proteinExistence type="predicted"/>
<feature type="domain" description="Terpene synthase metal-binding" evidence="1">
    <location>
        <begin position="22"/>
        <end position="69"/>
    </location>
</feature>
<accession>B9S8A1</accession>
<protein>
    <recommendedName>
        <fullName evidence="1">Terpene synthase metal-binding domain-containing protein</fullName>
    </recommendedName>
</protein>
<dbReference type="AlphaFoldDB" id="B9S8A1"/>
<dbReference type="InterPro" id="IPR005630">
    <property type="entry name" value="Terpene_synthase_metal-bd"/>
</dbReference>
<dbReference type="InParanoid" id="B9S8A1"/>
<evidence type="ECO:0000313" key="3">
    <source>
        <dbReference type="Proteomes" id="UP000008311"/>
    </source>
</evidence>
<dbReference type="GO" id="GO:0000287">
    <property type="term" value="F:magnesium ion binding"/>
    <property type="evidence" value="ECO:0007669"/>
    <property type="project" value="InterPro"/>
</dbReference>
<dbReference type="SUPFAM" id="SSF48576">
    <property type="entry name" value="Terpenoid synthases"/>
    <property type="match status" value="1"/>
</dbReference>
<evidence type="ECO:0000313" key="2">
    <source>
        <dbReference type="EMBL" id="EEF40195.1"/>
    </source>
</evidence>
<dbReference type="Proteomes" id="UP000008311">
    <property type="component" value="Unassembled WGS sequence"/>
</dbReference>
<sequence length="77" mass="9076">MASNGTSLSWSAIKMVEKYRSRRDVDAMDRLPDNMKLCFLALHNSINEIAYDVLRKQGFHIIRYLKKTYLIADPFMY</sequence>
<dbReference type="Pfam" id="PF03936">
    <property type="entry name" value="Terpene_synth_C"/>
    <property type="match status" value="1"/>
</dbReference>
<dbReference type="Gene3D" id="1.10.600.10">
    <property type="entry name" value="Farnesyl Diphosphate Synthase"/>
    <property type="match status" value="1"/>
</dbReference>
<gene>
    <name evidence="2" type="ORF">RCOM_1733430</name>
</gene>
<reference evidence="3" key="1">
    <citation type="journal article" date="2010" name="Nat. Biotechnol.">
        <title>Draft genome sequence of the oilseed species Ricinus communis.</title>
        <authorList>
            <person name="Chan A.P."/>
            <person name="Crabtree J."/>
            <person name="Zhao Q."/>
            <person name="Lorenzi H."/>
            <person name="Orvis J."/>
            <person name="Puiu D."/>
            <person name="Melake-Berhan A."/>
            <person name="Jones K.M."/>
            <person name="Redman J."/>
            <person name="Chen G."/>
            <person name="Cahoon E.B."/>
            <person name="Gedil M."/>
            <person name="Stanke M."/>
            <person name="Haas B.J."/>
            <person name="Wortman J.R."/>
            <person name="Fraser-Liggett C.M."/>
            <person name="Ravel J."/>
            <person name="Rabinowicz P.D."/>
        </authorList>
    </citation>
    <scope>NUCLEOTIDE SEQUENCE [LARGE SCALE GENOMIC DNA]</scope>
    <source>
        <strain evidence="3">cv. Hale</strain>
    </source>
</reference>
<keyword evidence="3" id="KW-1185">Reference proteome</keyword>
<name>B9S8A1_RICCO</name>
<evidence type="ECO:0000259" key="1">
    <source>
        <dbReference type="Pfam" id="PF03936"/>
    </source>
</evidence>
<organism evidence="2 3">
    <name type="scientific">Ricinus communis</name>
    <name type="common">Castor bean</name>
    <dbReference type="NCBI Taxonomy" id="3988"/>
    <lineage>
        <taxon>Eukaryota</taxon>
        <taxon>Viridiplantae</taxon>
        <taxon>Streptophyta</taxon>
        <taxon>Embryophyta</taxon>
        <taxon>Tracheophyta</taxon>
        <taxon>Spermatophyta</taxon>
        <taxon>Magnoliopsida</taxon>
        <taxon>eudicotyledons</taxon>
        <taxon>Gunneridae</taxon>
        <taxon>Pentapetalae</taxon>
        <taxon>rosids</taxon>
        <taxon>fabids</taxon>
        <taxon>Malpighiales</taxon>
        <taxon>Euphorbiaceae</taxon>
        <taxon>Acalyphoideae</taxon>
        <taxon>Acalypheae</taxon>
        <taxon>Ricinus</taxon>
    </lineage>
</organism>
<dbReference type="EMBL" id="EQ973890">
    <property type="protein sequence ID" value="EEF40195.1"/>
    <property type="molecule type" value="Genomic_DNA"/>
</dbReference>